<reference evidence="2" key="1">
    <citation type="submission" date="2020-02" db="EMBL/GenBank/DDBJ databases">
        <authorList>
            <person name="Meier V. D."/>
        </authorList>
    </citation>
    <scope>NUCLEOTIDE SEQUENCE</scope>
    <source>
        <strain evidence="2">AVDCRST_MAG49</strain>
    </source>
</reference>
<feature type="compositionally biased region" description="Low complexity" evidence="1">
    <location>
        <begin position="178"/>
        <end position="200"/>
    </location>
</feature>
<sequence>GRRRHRQDGGQRWRQRLHPDHRRPRLPRGPAGEGHPLQGGRRPDPDRVVRRHRRRDQPARDDLRHAAGGRGDPDRRAAADRRLRDERRPAARGHRPHLDGREGRRWRAAGDGRGRDHRPRRRPLRADEDAAADHRDHPRREVPRPGDVLRRAARLDGPLQRDDGPGHRRRARRDRAAGAEAGHARPVAVQRGRLLLVRRGAGPGADRRRRQRPRARRRLPDRSLGDEGRPRPGRHLGCHPRGGAGPARAPPHQRPRRPAGQRLPQVRGGPHRLRPRPAQRDARRLRRVLAPPDQGDRRRCRGVGDRRPGRLRVGGRGAPGPVRRRPGRGHRARL</sequence>
<feature type="non-terminal residue" evidence="2">
    <location>
        <position position="334"/>
    </location>
</feature>
<feature type="compositionally biased region" description="Basic residues" evidence="1">
    <location>
        <begin position="269"/>
        <end position="287"/>
    </location>
</feature>
<feature type="compositionally biased region" description="Basic and acidic residues" evidence="1">
    <location>
        <begin position="56"/>
        <end position="89"/>
    </location>
</feature>
<gene>
    <name evidence="2" type="ORF">AVDCRST_MAG49-3836</name>
</gene>
<dbReference type="AlphaFoldDB" id="A0A6J4VA54"/>
<organism evidence="2">
    <name type="scientific">uncultured Thermomicrobiales bacterium</name>
    <dbReference type="NCBI Taxonomy" id="1645740"/>
    <lineage>
        <taxon>Bacteria</taxon>
        <taxon>Pseudomonadati</taxon>
        <taxon>Thermomicrobiota</taxon>
        <taxon>Thermomicrobia</taxon>
        <taxon>Thermomicrobiales</taxon>
        <taxon>environmental samples</taxon>
    </lineage>
</organism>
<name>A0A6J4VA54_9BACT</name>
<accession>A0A6J4VA54</accession>
<feature type="compositionally biased region" description="Basic residues" evidence="1">
    <location>
        <begin position="13"/>
        <end position="26"/>
    </location>
</feature>
<feature type="compositionally biased region" description="Basic and acidic residues" evidence="1">
    <location>
        <begin position="294"/>
        <end position="308"/>
    </location>
</feature>
<evidence type="ECO:0000256" key="1">
    <source>
        <dbReference type="SAM" id="MobiDB-lite"/>
    </source>
</evidence>
<feature type="region of interest" description="Disordered" evidence="1">
    <location>
        <begin position="1"/>
        <end position="334"/>
    </location>
</feature>
<feature type="compositionally biased region" description="Basic and acidic residues" evidence="1">
    <location>
        <begin position="124"/>
        <end position="166"/>
    </location>
</feature>
<evidence type="ECO:0000313" key="2">
    <source>
        <dbReference type="EMBL" id="CAA9573136.1"/>
    </source>
</evidence>
<dbReference type="EMBL" id="CADCWG010000271">
    <property type="protein sequence ID" value="CAA9573136.1"/>
    <property type="molecule type" value="Genomic_DNA"/>
</dbReference>
<feature type="compositionally biased region" description="Basic and acidic residues" evidence="1">
    <location>
        <begin position="218"/>
        <end position="230"/>
    </location>
</feature>
<proteinExistence type="predicted"/>
<feature type="compositionally biased region" description="Basic residues" evidence="1">
    <location>
        <begin position="322"/>
        <end position="334"/>
    </location>
</feature>
<feature type="compositionally biased region" description="Basic and acidic residues" evidence="1">
    <location>
        <begin position="96"/>
        <end position="114"/>
    </location>
</feature>
<feature type="non-terminal residue" evidence="2">
    <location>
        <position position="1"/>
    </location>
</feature>
<feature type="compositionally biased region" description="Basic residues" evidence="1">
    <location>
        <begin position="207"/>
        <end position="217"/>
    </location>
</feature>
<protein>
    <submittedName>
        <fullName evidence="2">Uncharacterized protein</fullName>
    </submittedName>
</protein>